<dbReference type="Gene3D" id="2.60.120.330">
    <property type="entry name" value="B-lactam Antibiotic, Isopenicillin N Synthase, Chain"/>
    <property type="match status" value="1"/>
</dbReference>
<dbReference type="PRINTS" id="PR00682">
    <property type="entry name" value="IPNSYNTHASE"/>
</dbReference>
<name>A0A2R6X493_MARPO</name>
<accession>A0A2R6X493</accession>
<dbReference type="InterPro" id="IPR026992">
    <property type="entry name" value="DIOX_N"/>
</dbReference>
<dbReference type="Pfam" id="PF03171">
    <property type="entry name" value="2OG-FeII_Oxy"/>
    <property type="match status" value="1"/>
</dbReference>
<comment type="similarity">
    <text evidence="3">Belongs to the iron/ascorbate-dependent oxidoreductase family.</text>
</comment>
<sequence>MRERRAFGGQFGTKVDSESELCACLGSNEAKGGMPHVLSDALADPTRAAAEHWCKNDKSKNVPPVIDMGGLKGLDRDRVNREIADACANWGFFQVINHGVDVSLMRKSKEVAMEFFQLPIEEKMKFTRDPGSNVYEGYHHPVLSGQVAPGMTQTLEYLLNVYEPNLQIHRDRVPTTPTTYGPTIAEYTTATRGLAERILHRMSNALGVDQDAMYSRLAAPTGSRSTFRLLYYEPKMAIDNVALMPHTDPGALTLVLSDEVSGLQVKKGNQWLDIDPVPDAFIVNVGDMAEVLSNGRYRSAEHRGVYNKSKPRVSLIHFYSPDLDATLGPLEDIVDDTHPAVFKSFTYKDYHTTFVTMGLSGKSCIETFRIQK</sequence>
<dbReference type="InterPro" id="IPR050231">
    <property type="entry name" value="Iron_ascorbate_oxido_reductase"/>
</dbReference>
<dbReference type="PROSITE" id="PS51471">
    <property type="entry name" value="FE2OG_OXY"/>
    <property type="match status" value="1"/>
</dbReference>
<dbReference type="Pfam" id="PF14226">
    <property type="entry name" value="DIOX_N"/>
    <property type="match status" value="1"/>
</dbReference>
<dbReference type="InterPro" id="IPR005123">
    <property type="entry name" value="Oxoglu/Fe-dep_dioxygenase_dom"/>
</dbReference>
<dbReference type="InterPro" id="IPR044861">
    <property type="entry name" value="IPNS-like_FE2OG_OXY"/>
</dbReference>
<evidence type="ECO:0000313" key="5">
    <source>
        <dbReference type="EMBL" id="PTQ40914.1"/>
    </source>
</evidence>
<dbReference type="SUPFAM" id="SSF51197">
    <property type="entry name" value="Clavaminate synthase-like"/>
    <property type="match status" value="1"/>
</dbReference>
<dbReference type="InterPro" id="IPR027443">
    <property type="entry name" value="IPNS-like_sf"/>
</dbReference>
<evidence type="ECO:0000256" key="3">
    <source>
        <dbReference type="RuleBase" id="RU003682"/>
    </source>
</evidence>
<organism evidence="5 6">
    <name type="scientific">Marchantia polymorpha</name>
    <name type="common">Common liverwort</name>
    <name type="synonym">Marchantia aquatica</name>
    <dbReference type="NCBI Taxonomy" id="3197"/>
    <lineage>
        <taxon>Eukaryota</taxon>
        <taxon>Viridiplantae</taxon>
        <taxon>Streptophyta</taxon>
        <taxon>Embryophyta</taxon>
        <taxon>Marchantiophyta</taxon>
        <taxon>Marchantiopsida</taxon>
        <taxon>Marchantiidae</taxon>
        <taxon>Marchantiales</taxon>
        <taxon>Marchantiaceae</taxon>
        <taxon>Marchantia</taxon>
    </lineage>
</organism>
<keyword evidence="6" id="KW-1185">Reference proteome</keyword>
<evidence type="ECO:0000259" key="4">
    <source>
        <dbReference type="PROSITE" id="PS51471"/>
    </source>
</evidence>
<protein>
    <recommendedName>
        <fullName evidence="4">Fe2OG dioxygenase domain-containing protein</fullName>
    </recommendedName>
</protein>
<dbReference type="AlphaFoldDB" id="A0A2R6X493"/>
<dbReference type="GO" id="GO:0016491">
    <property type="term" value="F:oxidoreductase activity"/>
    <property type="evidence" value="ECO:0007669"/>
    <property type="project" value="UniProtKB-KW"/>
</dbReference>
<keyword evidence="1 3" id="KW-0479">Metal-binding</keyword>
<feature type="domain" description="Fe2OG dioxygenase" evidence="4">
    <location>
        <begin position="222"/>
        <end position="321"/>
    </location>
</feature>
<keyword evidence="2 3" id="KW-0408">Iron</keyword>
<dbReference type="Proteomes" id="UP000244005">
    <property type="component" value="Unassembled WGS sequence"/>
</dbReference>
<dbReference type="OrthoDB" id="526220at2759"/>
<dbReference type="EMBL" id="KZ772709">
    <property type="protein sequence ID" value="PTQ40914.1"/>
    <property type="molecule type" value="Genomic_DNA"/>
</dbReference>
<evidence type="ECO:0000256" key="2">
    <source>
        <dbReference type="ARBA" id="ARBA00023004"/>
    </source>
</evidence>
<proteinExistence type="inferred from homology"/>
<dbReference type="GO" id="GO:0046872">
    <property type="term" value="F:metal ion binding"/>
    <property type="evidence" value="ECO:0007669"/>
    <property type="project" value="UniProtKB-KW"/>
</dbReference>
<gene>
    <name evidence="5" type="ORF">MARPO_0037s0088</name>
</gene>
<reference evidence="6" key="1">
    <citation type="journal article" date="2017" name="Cell">
        <title>Insights into land plant evolution garnered from the Marchantia polymorpha genome.</title>
        <authorList>
            <person name="Bowman J.L."/>
            <person name="Kohchi T."/>
            <person name="Yamato K.T."/>
            <person name="Jenkins J."/>
            <person name="Shu S."/>
            <person name="Ishizaki K."/>
            <person name="Yamaoka S."/>
            <person name="Nishihama R."/>
            <person name="Nakamura Y."/>
            <person name="Berger F."/>
            <person name="Adam C."/>
            <person name="Aki S.S."/>
            <person name="Althoff F."/>
            <person name="Araki T."/>
            <person name="Arteaga-Vazquez M.A."/>
            <person name="Balasubrmanian S."/>
            <person name="Barry K."/>
            <person name="Bauer D."/>
            <person name="Boehm C.R."/>
            <person name="Briginshaw L."/>
            <person name="Caballero-Perez J."/>
            <person name="Catarino B."/>
            <person name="Chen F."/>
            <person name="Chiyoda S."/>
            <person name="Chovatia M."/>
            <person name="Davies K.M."/>
            <person name="Delmans M."/>
            <person name="Demura T."/>
            <person name="Dierschke T."/>
            <person name="Dolan L."/>
            <person name="Dorantes-Acosta A.E."/>
            <person name="Eklund D.M."/>
            <person name="Florent S.N."/>
            <person name="Flores-Sandoval E."/>
            <person name="Fujiyama A."/>
            <person name="Fukuzawa H."/>
            <person name="Galik B."/>
            <person name="Grimanelli D."/>
            <person name="Grimwood J."/>
            <person name="Grossniklaus U."/>
            <person name="Hamada T."/>
            <person name="Haseloff J."/>
            <person name="Hetherington A.J."/>
            <person name="Higo A."/>
            <person name="Hirakawa Y."/>
            <person name="Hundley H.N."/>
            <person name="Ikeda Y."/>
            <person name="Inoue K."/>
            <person name="Inoue S.I."/>
            <person name="Ishida S."/>
            <person name="Jia Q."/>
            <person name="Kakita M."/>
            <person name="Kanazawa T."/>
            <person name="Kawai Y."/>
            <person name="Kawashima T."/>
            <person name="Kennedy M."/>
            <person name="Kinose K."/>
            <person name="Kinoshita T."/>
            <person name="Kohara Y."/>
            <person name="Koide E."/>
            <person name="Komatsu K."/>
            <person name="Kopischke S."/>
            <person name="Kubo M."/>
            <person name="Kyozuka J."/>
            <person name="Lagercrantz U."/>
            <person name="Lin S.S."/>
            <person name="Lindquist E."/>
            <person name="Lipzen A.M."/>
            <person name="Lu C.W."/>
            <person name="De Luna E."/>
            <person name="Martienssen R.A."/>
            <person name="Minamino N."/>
            <person name="Mizutani M."/>
            <person name="Mizutani M."/>
            <person name="Mochizuki N."/>
            <person name="Monte I."/>
            <person name="Mosher R."/>
            <person name="Nagasaki H."/>
            <person name="Nakagami H."/>
            <person name="Naramoto S."/>
            <person name="Nishitani K."/>
            <person name="Ohtani M."/>
            <person name="Okamoto T."/>
            <person name="Okumura M."/>
            <person name="Phillips J."/>
            <person name="Pollak B."/>
            <person name="Reinders A."/>
            <person name="Rovekamp M."/>
            <person name="Sano R."/>
            <person name="Sawa S."/>
            <person name="Schmid M.W."/>
            <person name="Shirakawa M."/>
            <person name="Solano R."/>
            <person name="Spunde A."/>
            <person name="Suetsugu N."/>
            <person name="Sugano S."/>
            <person name="Sugiyama A."/>
            <person name="Sun R."/>
            <person name="Suzuki Y."/>
            <person name="Takenaka M."/>
            <person name="Takezawa D."/>
            <person name="Tomogane H."/>
            <person name="Tsuzuki M."/>
            <person name="Ueda T."/>
            <person name="Umeda M."/>
            <person name="Ward J.M."/>
            <person name="Watanabe Y."/>
            <person name="Yazaki K."/>
            <person name="Yokoyama R."/>
            <person name="Yoshitake Y."/>
            <person name="Yotsui I."/>
            <person name="Zachgo S."/>
            <person name="Schmutz J."/>
        </authorList>
    </citation>
    <scope>NUCLEOTIDE SEQUENCE [LARGE SCALE GENOMIC DNA]</scope>
    <source>
        <strain evidence="6">Tak-1</strain>
    </source>
</reference>
<keyword evidence="3" id="KW-0560">Oxidoreductase</keyword>
<dbReference type="PANTHER" id="PTHR47990">
    <property type="entry name" value="2-OXOGLUTARATE (2OG) AND FE(II)-DEPENDENT OXYGENASE SUPERFAMILY PROTEIN-RELATED"/>
    <property type="match status" value="1"/>
</dbReference>
<evidence type="ECO:0000313" key="6">
    <source>
        <dbReference type="Proteomes" id="UP000244005"/>
    </source>
</evidence>
<evidence type="ECO:0000256" key="1">
    <source>
        <dbReference type="ARBA" id="ARBA00022723"/>
    </source>
</evidence>
<dbReference type="Gramene" id="Mp3g11090.1">
    <property type="protein sequence ID" value="Mp3g11090.1.cds"/>
    <property type="gene ID" value="Mp3g11090"/>
</dbReference>